<dbReference type="InterPro" id="IPR052023">
    <property type="entry name" value="Histidine_kinase_KdpD"/>
</dbReference>
<dbReference type="SUPFAM" id="SSF55781">
    <property type="entry name" value="GAF domain-like"/>
    <property type="match status" value="1"/>
</dbReference>
<dbReference type="Gene3D" id="3.30.450.20">
    <property type="entry name" value="PAS domain"/>
    <property type="match status" value="1"/>
</dbReference>
<dbReference type="eggNOG" id="arCOG06538">
    <property type="taxonomic scope" value="Archaea"/>
</dbReference>
<dbReference type="Pfam" id="PF13426">
    <property type="entry name" value="PAS_9"/>
    <property type="match status" value="1"/>
</dbReference>
<dbReference type="SUPFAM" id="SSF55785">
    <property type="entry name" value="PYP-like sensor domain (PAS domain)"/>
    <property type="match status" value="1"/>
</dbReference>
<dbReference type="RefSeq" id="WP_008084397.1">
    <property type="nucleotide sequence ID" value="NC_013926.1"/>
</dbReference>
<dbReference type="PANTHER" id="PTHR45569">
    <property type="entry name" value="SENSOR PROTEIN KDPD"/>
    <property type="match status" value="1"/>
</dbReference>
<dbReference type="InterPro" id="IPR029016">
    <property type="entry name" value="GAF-like_dom_sf"/>
</dbReference>
<reference evidence="1" key="1">
    <citation type="submission" date="2010-02" db="EMBL/GenBank/DDBJ databases">
        <title>Complete sequence of Aciduliprofundum boonei T469.</title>
        <authorList>
            <consortium name="US DOE Joint Genome Institute"/>
            <person name="Lucas S."/>
            <person name="Copeland A."/>
            <person name="Lapidus A."/>
            <person name="Cheng J.-F."/>
            <person name="Bruce D."/>
            <person name="Goodwin L."/>
            <person name="Pitluck S."/>
            <person name="Saunders E."/>
            <person name="Detter J.C."/>
            <person name="Han C."/>
            <person name="Tapia R."/>
            <person name="Land M."/>
            <person name="Hauser L."/>
            <person name="Kyrpides N."/>
            <person name="Mikhailova N."/>
            <person name="Flores G."/>
            <person name="Reysenbach A.-L."/>
            <person name="Woyke T."/>
        </authorList>
    </citation>
    <scope>NUCLEOTIDE SEQUENCE</scope>
    <source>
        <strain evidence="1">T469</strain>
    </source>
</reference>
<dbReference type="Gene3D" id="3.30.450.40">
    <property type="match status" value="1"/>
</dbReference>
<dbReference type="NCBIfam" id="TIGR00229">
    <property type="entry name" value="sensory_box"/>
    <property type="match status" value="1"/>
</dbReference>
<dbReference type="STRING" id="439481.Aboo_0323"/>
<gene>
    <name evidence="1" type="ordered locus">Aboo_0323</name>
</gene>
<dbReference type="GO" id="GO:0005886">
    <property type="term" value="C:plasma membrane"/>
    <property type="evidence" value="ECO:0007669"/>
    <property type="project" value="TreeGrafter"/>
</dbReference>
<dbReference type="CDD" id="cd00130">
    <property type="entry name" value="PAS"/>
    <property type="match status" value="1"/>
</dbReference>
<keyword evidence="2" id="KW-1185">Reference proteome</keyword>
<evidence type="ECO:0000313" key="1">
    <source>
        <dbReference type="EMBL" id="ADD08134.1"/>
    </source>
</evidence>
<sequence length="355" mass="41601">MDNNPEHSRDSPEKWKIMWDVLFNSSPESIIMLSETQTILDANDTTLRLLGKKKDEIVGKKCYEVFHQTSEPPEGCPFVDMKKRKWKPCVNEMESVIGDLIVSVVPLDIPGEERKILHFARDVTLINQLAQRLISSLQRYTSFLNTLVKLDSLMLREKDMKALLDNSAKIICENENFEASWILVKEGSEIKTLSKYGADWNFEDRYPDDIEEKDDLWCKEYNEGFFIFIPLKVEDTHMGLIVLLRKSSEELSEEDKKILRIMADDIAITIKNRRLEFSKKVAYRELEKNIEDFATLIDGIRNPLAVIMGIAEMIIEEEDAKRKIIEQIEKIEEITYKIDKRWEKSENLRRFLKEE</sequence>
<dbReference type="OrthoDB" id="116705at2157"/>
<dbReference type="PROSITE" id="PS50112">
    <property type="entry name" value="PAS"/>
    <property type="match status" value="1"/>
</dbReference>
<dbReference type="AlphaFoldDB" id="B5IDQ8"/>
<protein>
    <submittedName>
        <fullName evidence="1">PAS/PAC sensor protein</fullName>
    </submittedName>
</protein>
<dbReference type="InterPro" id="IPR003018">
    <property type="entry name" value="GAF"/>
</dbReference>
<name>B5IDQ8_ACIB4</name>
<dbReference type="GeneID" id="8827265"/>
<dbReference type="EMBL" id="CP001941">
    <property type="protein sequence ID" value="ADD08134.1"/>
    <property type="molecule type" value="Genomic_DNA"/>
</dbReference>
<evidence type="ECO:0000313" key="2">
    <source>
        <dbReference type="Proteomes" id="UP000001400"/>
    </source>
</evidence>
<dbReference type="Pfam" id="PF01590">
    <property type="entry name" value="GAF"/>
    <property type="match status" value="1"/>
</dbReference>
<accession>B5IDQ8</accession>
<organism evidence="1 2">
    <name type="scientific">Aciduliprofundum boonei (strain DSM 19572 / T469)</name>
    <dbReference type="NCBI Taxonomy" id="439481"/>
    <lineage>
        <taxon>Archaea</taxon>
        <taxon>Methanobacteriati</taxon>
        <taxon>Thermoplasmatota</taxon>
        <taxon>DHVE2 group</taxon>
        <taxon>Candidatus Aciduliprofundum</taxon>
    </lineage>
</organism>
<proteinExistence type="predicted"/>
<dbReference type="KEGG" id="abi:Aboo_0323"/>
<dbReference type="SMART" id="SM00091">
    <property type="entry name" value="PAS"/>
    <property type="match status" value="1"/>
</dbReference>
<dbReference type="Proteomes" id="UP000001400">
    <property type="component" value="Chromosome"/>
</dbReference>
<dbReference type="GO" id="GO:0000155">
    <property type="term" value="F:phosphorelay sensor kinase activity"/>
    <property type="evidence" value="ECO:0007669"/>
    <property type="project" value="TreeGrafter"/>
</dbReference>
<dbReference type="PANTHER" id="PTHR45569:SF1">
    <property type="entry name" value="SENSOR PROTEIN KDPD"/>
    <property type="match status" value="1"/>
</dbReference>
<dbReference type="InterPro" id="IPR000014">
    <property type="entry name" value="PAS"/>
</dbReference>
<dbReference type="InterPro" id="IPR035965">
    <property type="entry name" value="PAS-like_dom_sf"/>
</dbReference>
<dbReference type="HOGENOM" id="CLU_830546_0_0_2"/>
<dbReference type="eggNOG" id="arCOG03567">
    <property type="taxonomic scope" value="Archaea"/>
</dbReference>